<dbReference type="EMBL" id="JARQZJ010000073">
    <property type="protein sequence ID" value="KAK9882222.1"/>
    <property type="molecule type" value="Genomic_DNA"/>
</dbReference>
<evidence type="ECO:0008006" key="6">
    <source>
        <dbReference type="Google" id="ProtNLM"/>
    </source>
</evidence>
<dbReference type="PANTHER" id="PTHR46560">
    <property type="entry name" value="CYPHER, ISOFORM B"/>
    <property type="match status" value="1"/>
</dbReference>
<name>A0AAW1UF52_9CUCU</name>
<proteinExistence type="predicted"/>
<sequence>MSPLLLVTLVTVISSGVLSSPQSNYADQANNVEYVGGLPEQATLDGKVTKLDDLSPVIFLNRTKAALNCAAGSMQVDLKFNEPFYGVAYADFDRNSPCQTRGKGDFSYRIELPLKGCGTKQGPRRVFTNNINVRFHHSLEIDGDEIITIVCRYPGPVAPLAPVMPEPVKIENHPQAVVAPPLTSFQIMLIICGILFLSLLLLGLGCTNYCLRRRHIPLSRPFSSIGTNSEITKLSSSSLGNLSIFDPVKIPRAHAPVQATASSSGSDGPLISDTLPSDYPSESHSEIEELDTRSLPVSSAGSFENKAYVHDNSSVYSDGGAQTTVAAVTRAPAAIREQPKFDVQMRVNRAPPSPASLAISDTDSSISRTERNLSLSWRGKKLLDLMLHSSRTFRNFILHQDMSNLLQHIIRY</sequence>
<feature type="chain" id="PRO_5043530980" description="ZP domain-containing protein" evidence="3">
    <location>
        <begin position="20"/>
        <end position="412"/>
    </location>
</feature>
<dbReference type="Proteomes" id="UP001431783">
    <property type="component" value="Unassembled WGS sequence"/>
</dbReference>
<keyword evidence="3" id="KW-0732">Signal</keyword>
<evidence type="ECO:0000256" key="3">
    <source>
        <dbReference type="SAM" id="SignalP"/>
    </source>
</evidence>
<reference evidence="4 5" key="1">
    <citation type="submission" date="2023-03" db="EMBL/GenBank/DDBJ databases">
        <title>Genome insight into feeding habits of ladybird beetles.</title>
        <authorList>
            <person name="Li H.-S."/>
            <person name="Huang Y.-H."/>
            <person name="Pang H."/>
        </authorList>
    </citation>
    <scope>NUCLEOTIDE SEQUENCE [LARGE SCALE GENOMIC DNA]</scope>
    <source>
        <strain evidence="4">SYSU_2023b</strain>
        <tissue evidence="4">Whole body</tissue>
    </source>
</reference>
<feature type="compositionally biased region" description="Basic and acidic residues" evidence="1">
    <location>
        <begin position="281"/>
        <end position="292"/>
    </location>
</feature>
<evidence type="ECO:0000313" key="4">
    <source>
        <dbReference type="EMBL" id="KAK9882222.1"/>
    </source>
</evidence>
<keyword evidence="2" id="KW-0472">Membrane</keyword>
<keyword evidence="5" id="KW-1185">Reference proteome</keyword>
<feature type="region of interest" description="Disordered" evidence="1">
    <location>
        <begin position="256"/>
        <end position="294"/>
    </location>
</feature>
<feature type="transmembrane region" description="Helical" evidence="2">
    <location>
        <begin position="187"/>
        <end position="211"/>
    </location>
</feature>
<keyword evidence="2" id="KW-0812">Transmembrane</keyword>
<comment type="caution">
    <text evidence="4">The sequence shown here is derived from an EMBL/GenBank/DDBJ whole genome shotgun (WGS) entry which is preliminary data.</text>
</comment>
<evidence type="ECO:0000256" key="1">
    <source>
        <dbReference type="SAM" id="MobiDB-lite"/>
    </source>
</evidence>
<accession>A0AAW1UF52</accession>
<organism evidence="4 5">
    <name type="scientific">Henosepilachna vigintioctopunctata</name>
    <dbReference type="NCBI Taxonomy" id="420089"/>
    <lineage>
        <taxon>Eukaryota</taxon>
        <taxon>Metazoa</taxon>
        <taxon>Ecdysozoa</taxon>
        <taxon>Arthropoda</taxon>
        <taxon>Hexapoda</taxon>
        <taxon>Insecta</taxon>
        <taxon>Pterygota</taxon>
        <taxon>Neoptera</taxon>
        <taxon>Endopterygota</taxon>
        <taxon>Coleoptera</taxon>
        <taxon>Polyphaga</taxon>
        <taxon>Cucujiformia</taxon>
        <taxon>Coccinelloidea</taxon>
        <taxon>Coccinellidae</taxon>
        <taxon>Epilachninae</taxon>
        <taxon>Epilachnini</taxon>
        <taxon>Henosepilachna</taxon>
    </lineage>
</organism>
<dbReference type="AlphaFoldDB" id="A0AAW1UF52"/>
<feature type="signal peptide" evidence="3">
    <location>
        <begin position="1"/>
        <end position="19"/>
    </location>
</feature>
<protein>
    <recommendedName>
        <fullName evidence="6">ZP domain-containing protein</fullName>
    </recommendedName>
</protein>
<keyword evidence="2" id="KW-1133">Transmembrane helix</keyword>
<dbReference type="PANTHER" id="PTHR46560:SF11">
    <property type="entry name" value="GH09980P"/>
    <property type="match status" value="1"/>
</dbReference>
<evidence type="ECO:0000256" key="2">
    <source>
        <dbReference type="SAM" id="Phobius"/>
    </source>
</evidence>
<gene>
    <name evidence="4" type="ORF">WA026_019737</name>
</gene>
<evidence type="ECO:0000313" key="5">
    <source>
        <dbReference type="Proteomes" id="UP001431783"/>
    </source>
</evidence>